<dbReference type="GO" id="GO:0071973">
    <property type="term" value="P:bacterial-type flagellum-dependent cell motility"/>
    <property type="evidence" value="ECO:0007669"/>
    <property type="project" value="TreeGrafter"/>
</dbReference>
<keyword evidence="3 6" id="KW-0963">Cytoplasm</keyword>
<dbReference type="GO" id="GO:0005829">
    <property type="term" value="C:cytosol"/>
    <property type="evidence" value="ECO:0007669"/>
    <property type="project" value="UniProtKB-SubCell"/>
</dbReference>
<keyword evidence="7" id="KW-0282">Flagellum</keyword>
<dbReference type="Gene3D" id="1.20.120.340">
    <property type="entry name" value="Flagellar protein FliS"/>
    <property type="match status" value="1"/>
</dbReference>
<dbReference type="SUPFAM" id="SSF101116">
    <property type="entry name" value="Flagellar export chaperone FliS"/>
    <property type="match status" value="1"/>
</dbReference>
<dbReference type="OrthoDB" id="1524959at2"/>
<evidence type="ECO:0000256" key="5">
    <source>
        <dbReference type="ARBA" id="ARBA00023186"/>
    </source>
</evidence>
<accession>A0A1M5SFS2</accession>
<keyword evidence="4 6" id="KW-1005">Bacterial flagellum biogenesis</keyword>
<proteinExistence type="inferred from homology"/>
<evidence type="ECO:0000313" key="7">
    <source>
        <dbReference type="EMBL" id="SHH37138.1"/>
    </source>
</evidence>
<dbReference type="InterPro" id="IPR003713">
    <property type="entry name" value="FliS"/>
</dbReference>
<keyword evidence="8" id="KW-1185">Reference proteome</keyword>
<reference evidence="7 8" key="1">
    <citation type="submission" date="2016-11" db="EMBL/GenBank/DDBJ databases">
        <authorList>
            <person name="Jaros S."/>
            <person name="Januszkiewicz K."/>
            <person name="Wedrychowicz H."/>
        </authorList>
    </citation>
    <scope>NUCLEOTIDE SEQUENCE [LARGE SCALE GENOMIC DNA]</scope>
    <source>
        <strain evidence="7 8">DSM 13106</strain>
    </source>
</reference>
<dbReference type="InterPro" id="IPR036584">
    <property type="entry name" value="FliS_sf"/>
</dbReference>
<dbReference type="STRING" id="1123281.SAMN02745180_00155"/>
<keyword evidence="7" id="KW-0966">Cell projection</keyword>
<dbReference type="PANTHER" id="PTHR34773">
    <property type="entry name" value="FLAGELLAR SECRETION CHAPERONE FLIS"/>
    <property type="match status" value="1"/>
</dbReference>
<dbReference type="EMBL" id="FQXR01000002">
    <property type="protein sequence ID" value="SHH37138.1"/>
    <property type="molecule type" value="Genomic_DNA"/>
</dbReference>
<comment type="subcellular location">
    <subcellularLocation>
        <location evidence="1 6">Cytoplasm</location>
        <location evidence="1 6">Cytosol</location>
    </subcellularLocation>
</comment>
<sequence>MAYDALNQYKQNTVFTATPEELTLMLYDGAIKFINIAKLNIEKGDVVKAHEAIIRAEDIVIELNASLNMDYEVSKNLRSIYDFVMEKLVDGNIKKDVKPLDEALELLTDLRDTWKEAIKEVKKTRYSAK</sequence>
<dbReference type="Proteomes" id="UP000184389">
    <property type="component" value="Unassembled WGS sequence"/>
</dbReference>
<evidence type="ECO:0000256" key="3">
    <source>
        <dbReference type="ARBA" id="ARBA00022490"/>
    </source>
</evidence>
<protein>
    <recommendedName>
        <fullName evidence="6">Flagellar secretion chaperone FliS</fullName>
    </recommendedName>
</protein>
<dbReference type="GO" id="GO:0044780">
    <property type="term" value="P:bacterial-type flagellum assembly"/>
    <property type="evidence" value="ECO:0007669"/>
    <property type="project" value="InterPro"/>
</dbReference>
<organism evidence="7 8">
    <name type="scientific">Sporanaerobacter acetigenes DSM 13106</name>
    <dbReference type="NCBI Taxonomy" id="1123281"/>
    <lineage>
        <taxon>Bacteria</taxon>
        <taxon>Bacillati</taxon>
        <taxon>Bacillota</taxon>
        <taxon>Tissierellia</taxon>
        <taxon>Tissierellales</taxon>
        <taxon>Sporanaerobacteraceae</taxon>
        <taxon>Sporanaerobacter</taxon>
    </lineage>
</organism>
<dbReference type="PANTHER" id="PTHR34773:SF1">
    <property type="entry name" value="FLAGELLAR SECRETION CHAPERONE FLIS"/>
    <property type="match status" value="1"/>
</dbReference>
<evidence type="ECO:0000256" key="2">
    <source>
        <dbReference type="ARBA" id="ARBA00008787"/>
    </source>
</evidence>
<keyword evidence="5" id="KW-0143">Chaperone</keyword>
<name>A0A1M5SFS2_9FIRM</name>
<keyword evidence="7" id="KW-0969">Cilium</keyword>
<evidence type="ECO:0000256" key="4">
    <source>
        <dbReference type="ARBA" id="ARBA00022795"/>
    </source>
</evidence>
<dbReference type="PIRSF" id="PIRSF039090">
    <property type="entry name" value="Flis"/>
    <property type="match status" value="1"/>
</dbReference>
<comment type="similarity">
    <text evidence="2 6">Belongs to the FliS family.</text>
</comment>
<gene>
    <name evidence="7" type="ORF">SAMN02745180_00155</name>
</gene>
<dbReference type="CDD" id="cd16098">
    <property type="entry name" value="FliS"/>
    <property type="match status" value="1"/>
</dbReference>
<evidence type="ECO:0000256" key="1">
    <source>
        <dbReference type="ARBA" id="ARBA00004514"/>
    </source>
</evidence>
<evidence type="ECO:0000313" key="8">
    <source>
        <dbReference type="Proteomes" id="UP000184389"/>
    </source>
</evidence>
<dbReference type="RefSeq" id="WP_072742625.1">
    <property type="nucleotide sequence ID" value="NZ_FQXR01000002.1"/>
</dbReference>
<evidence type="ECO:0000256" key="6">
    <source>
        <dbReference type="PIRNR" id="PIRNR039090"/>
    </source>
</evidence>
<dbReference type="AlphaFoldDB" id="A0A1M5SFS2"/>
<dbReference type="Pfam" id="PF02561">
    <property type="entry name" value="FliS"/>
    <property type="match status" value="1"/>
</dbReference>
<dbReference type="NCBIfam" id="TIGR00208">
    <property type="entry name" value="fliS"/>
    <property type="match status" value="1"/>
</dbReference>